<feature type="region of interest" description="Disordered" evidence="1">
    <location>
        <begin position="1"/>
        <end position="20"/>
    </location>
</feature>
<evidence type="ECO:0000256" key="1">
    <source>
        <dbReference type="SAM" id="MobiDB-lite"/>
    </source>
</evidence>
<evidence type="ECO:0000313" key="3">
    <source>
        <dbReference type="Proteomes" id="UP000095602"/>
    </source>
</evidence>
<accession>A0A174GXN3</accession>
<evidence type="ECO:0000313" key="2">
    <source>
        <dbReference type="EMBL" id="CUO65947.1"/>
    </source>
</evidence>
<proteinExistence type="predicted"/>
<gene>
    <name evidence="2" type="ORF">ERS852497_00382</name>
</gene>
<sequence>MGGRGASSGISDKGNPYGSQYHTLYQEGNIKFIKKNSRDSEPLMETMTKGRVYVTVGGDDLLSITYMDNKNNKRSKSINLNHSHKGMQPHTHHGYLHNENDGKKGAAGLTTKEKKMVERVNRIWYNHLKQN</sequence>
<feature type="compositionally biased region" description="Basic residues" evidence="1">
    <location>
        <begin position="73"/>
        <end position="95"/>
    </location>
</feature>
<organism evidence="2 3">
    <name type="scientific">Agathobacter rectalis</name>
    <dbReference type="NCBI Taxonomy" id="39491"/>
    <lineage>
        <taxon>Bacteria</taxon>
        <taxon>Bacillati</taxon>
        <taxon>Bacillota</taxon>
        <taxon>Clostridia</taxon>
        <taxon>Lachnospirales</taxon>
        <taxon>Lachnospiraceae</taxon>
        <taxon>Agathobacter</taxon>
    </lineage>
</organism>
<dbReference type="RefSeq" id="WP_055272502.1">
    <property type="nucleotide sequence ID" value="NZ_CZAJ01000002.1"/>
</dbReference>
<dbReference type="Proteomes" id="UP000095602">
    <property type="component" value="Unassembled WGS sequence"/>
</dbReference>
<dbReference type="EMBL" id="CZAJ01000002">
    <property type="protein sequence ID" value="CUO65947.1"/>
    <property type="molecule type" value="Genomic_DNA"/>
</dbReference>
<dbReference type="AlphaFoldDB" id="A0A174GXN3"/>
<feature type="region of interest" description="Disordered" evidence="1">
    <location>
        <begin position="73"/>
        <end position="101"/>
    </location>
</feature>
<reference evidence="2 3" key="1">
    <citation type="submission" date="2015-09" db="EMBL/GenBank/DDBJ databases">
        <authorList>
            <consortium name="Pathogen Informatics"/>
        </authorList>
    </citation>
    <scope>NUCLEOTIDE SEQUENCE [LARGE SCALE GENOMIC DNA]</scope>
    <source>
        <strain evidence="2 3">2789STDY5834884</strain>
    </source>
</reference>
<name>A0A174GXN3_9FIRM</name>
<protein>
    <submittedName>
        <fullName evidence="2">Uncharacterized protein</fullName>
    </submittedName>
</protein>